<dbReference type="Proteomes" id="UP000663852">
    <property type="component" value="Unassembled WGS sequence"/>
</dbReference>
<sequence>PLTVYDMNSGVTRTTLDPPVDIVECYTTMMKDHKDHELTRPLLPPPPPPPLITRMSFCRDDDYEDQCDQIYETPNPTSWHIDV</sequence>
<gene>
    <name evidence="1" type="ORF">EDS130_LOCUS1119</name>
</gene>
<proteinExistence type="predicted"/>
<dbReference type="AlphaFoldDB" id="A0A813NCF0"/>
<organism evidence="1 2">
    <name type="scientific">Adineta ricciae</name>
    <name type="common">Rotifer</name>
    <dbReference type="NCBI Taxonomy" id="249248"/>
    <lineage>
        <taxon>Eukaryota</taxon>
        <taxon>Metazoa</taxon>
        <taxon>Spiralia</taxon>
        <taxon>Gnathifera</taxon>
        <taxon>Rotifera</taxon>
        <taxon>Eurotatoria</taxon>
        <taxon>Bdelloidea</taxon>
        <taxon>Adinetida</taxon>
        <taxon>Adinetidae</taxon>
        <taxon>Adineta</taxon>
    </lineage>
</organism>
<feature type="non-terminal residue" evidence="1">
    <location>
        <position position="1"/>
    </location>
</feature>
<evidence type="ECO:0000313" key="2">
    <source>
        <dbReference type="Proteomes" id="UP000663852"/>
    </source>
</evidence>
<comment type="caution">
    <text evidence="1">The sequence shown here is derived from an EMBL/GenBank/DDBJ whole genome shotgun (WGS) entry which is preliminary data.</text>
</comment>
<reference evidence="1" key="1">
    <citation type="submission" date="2021-02" db="EMBL/GenBank/DDBJ databases">
        <authorList>
            <person name="Nowell W R."/>
        </authorList>
    </citation>
    <scope>NUCLEOTIDE SEQUENCE</scope>
</reference>
<dbReference type="EMBL" id="CAJNOJ010000002">
    <property type="protein sequence ID" value="CAF0731082.1"/>
    <property type="molecule type" value="Genomic_DNA"/>
</dbReference>
<evidence type="ECO:0000313" key="1">
    <source>
        <dbReference type="EMBL" id="CAF0731082.1"/>
    </source>
</evidence>
<accession>A0A813NCF0</accession>
<protein>
    <submittedName>
        <fullName evidence="1">Uncharacterized protein</fullName>
    </submittedName>
</protein>
<name>A0A813NCF0_ADIRI</name>